<evidence type="ECO:0000256" key="1">
    <source>
        <dbReference type="ARBA" id="ARBA00004141"/>
    </source>
</evidence>
<dbReference type="InterPro" id="IPR003663">
    <property type="entry name" value="Sugar/inositol_transpt"/>
</dbReference>
<dbReference type="GO" id="GO:0005351">
    <property type="term" value="F:carbohydrate:proton symporter activity"/>
    <property type="evidence" value="ECO:0000318"/>
    <property type="project" value="GO_Central"/>
</dbReference>
<dbReference type="InterPro" id="IPR020846">
    <property type="entry name" value="MFS_dom"/>
</dbReference>
<dbReference type="InterPro" id="IPR036259">
    <property type="entry name" value="MFS_trans_sf"/>
</dbReference>
<dbReference type="eggNOG" id="KOG0254">
    <property type="taxonomic scope" value="Eukaryota"/>
</dbReference>
<keyword evidence="4 8" id="KW-0812">Transmembrane</keyword>
<keyword evidence="3" id="KW-0813">Transport</keyword>
<feature type="transmembrane region" description="Helical" evidence="8">
    <location>
        <begin position="641"/>
        <end position="661"/>
    </location>
</feature>
<dbReference type="OrthoDB" id="6612291at2759"/>
<feature type="compositionally biased region" description="Basic and acidic residues" evidence="7">
    <location>
        <begin position="733"/>
        <end position="743"/>
    </location>
</feature>
<evidence type="ECO:0000313" key="11">
    <source>
        <dbReference type="Proteomes" id="UP000000560"/>
    </source>
</evidence>
<dbReference type="KEGG" id="ani:ANIA_08972"/>
<feature type="transmembrane region" description="Helical" evidence="8">
    <location>
        <begin position="575"/>
        <end position="599"/>
    </location>
</feature>
<evidence type="ECO:0000256" key="5">
    <source>
        <dbReference type="ARBA" id="ARBA00022989"/>
    </source>
</evidence>
<dbReference type="GO" id="GO:0008643">
    <property type="term" value="P:carbohydrate transport"/>
    <property type="evidence" value="ECO:0000318"/>
    <property type="project" value="GO_Central"/>
</dbReference>
<comment type="subcellular location">
    <subcellularLocation>
        <location evidence="1">Membrane</location>
        <topology evidence="1">Multi-pass membrane protein</topology>
    </subcellularLocation>
</comment>
<name>Q5ARV8_EMENI</name>
<dbReference type="GO" id="GO:0016020">
    <property type="term" value="C:membrane"/>
    <property type="evidence" value="ECO:0000318"/>
    <property type="project" value="GO_Central"/>
</dbReference>
<dbReference type="PANTHER" id="PTHR48022">
    <property type="entry name" value="PLASTIDIC GLUCOSE TRANSPORTER 4"/>
    <property type="match status" value="1"/>
</dbReference>
<accession>Q5ARV8</accession>
<dbReference type="PROSITE" id="PS50850">
    <property type="entry name" value="MFS"/>
    <property type="match status" value="1"/>
</dbReference>
<keyword evidence="11" id="KW-1185">Reference proteome</keyword>
<feature type="transmembrane region" description="Helical" evidence="8">
    <location>
        <begin position="543"/>
        <end position="563"/>
    </location>
</feature>
<sequence length="743" mass="82367">MQSPEPQPCHLPSVTIKPAPSTSPAPIQFGEFPAHSDARTGLSKMHDGGTYSNRPEPLAPTLGLGVDSQIQAATLCSVSSTFLCLSPGRSCSHSQILKTTVSAVGQLGKLDDSCGMYLSREDGRMVAGVWHKESPSPFPNMAQSVLARSQPRRTWPAATVLTGLKESLFDVGRGHDWVPRGLAPAPASGNRYLLARSSGGPPRAVLDLSASSVFVNDYYSELFGYDQGVTGGLLELPSFYKYFPEITADMCPEDENLSSCRSQRSTNQGIAVAAYNLGCFLGAILTVFIGNAIGRRRTIFCGCVTMTTGAILQCTAYSLPHWIVGRIVTGIGNGMNTSTVPTWQSESAKAHDRGKLVMIEGMLITGGICLSYWINYGFAFLPDHEVSWRFPIAFQIIFAVTIFISIMNLPESPRWLVMKGRDDEAVEILELLNEKPRDDPYIQNELLSIKETVMEMNKGSFRSLFKMSEYREFHRVALAYVNQMFQQISGINLITYYAPNIYTDIGLGGGNTAKLMAAANGTEYLLAAFIPIFIIEKVGRRPLMLFGAAGMSISMAILAGTHYRRETYDDTKAGVAQAVFLFVFNTFFAIGWLGMTWLYPAEIVPLRIRAPTNALSTSANWIFNFMVVMITPVAFENIKHNTYTIFAVINAFMFPVVYFCFPETRYRSLEEMDAIFKKSDGIWSAVQHSIKEPYRYDKHGQLKPEYLEEAIRRESVRHVEGKFESEDSTNESQEAKGTETRLE</sequence>
<feature type="region of interest" description="Disordered" evidence="7">
    <location>
        <begin position="1"/>
        <end position="56"/>
    </location>
</feature>
<dbReference type="Pfam" id="PF00083">
    <property type="entry name" value="Sugar_tr"/>
    <property type="match status" value="1"/>
</dbReference>
<dbReference type="HOGENOM" id="CLU_373852_0_0_1"/>
<dbReference type="GeneID" id="2868232"/>
<dbReference type="NCBIfam" id="TIGR00879">
    <property type="entry name" value="SP"/>
    <property type="match status" value="1"/>
</dbReference>
<evidence type="ECO:0000313" key="10">
    <source>
        <dbReference type="EMBL" id="CBF84541.1"/>
    </source>
</evidence>
<dbReference type="InterPro" id="IPR050360">
    <property type="entry name" value="MFS_Sugar_Transporters"/>
</dbReference>
<evidence type="ECO:0000256" key="8">
    <source>
        <dbReference type="SAM" id="Phobius"/>
    </source>
</evidence>
<feature type="region of interest" description="Disordered" evidence="7">
    <location>
        <begin position="718"/>
        <end position="743"/>
    </location>
</feature>
<dbReference type="InParanoid" id="Q5ARV8"/>
<keyword evidence="6 8" id="KW-0472">Membrane</keyword>
<dbReference type="Proteomes" id="UP000000560">
    <property type="component" value="Chromosome VII"/>
</dbReference>
<feature type="domain" description="Major facilitator superfamily (MFS) profile" evidence="9">
    <location>
        <begin position="212"/>
        <end position="665"/>
    </location>
</feature>
<feature type="transmembrane region" description="Helical" evidence="8">
    <location>
        <begin position="619"/>
        <end position="635"/>
    </location>
</feature>
<accession>C8VL81</accession>
<comment type="similarity">
    <text evidence="2">Belongs to the major facilitator superfamily. Sugar transporter (TC 2.A.1.1) family.</text>
</comment>
<feature type="transmembrane region" description="Helical" evidence="8">
    <location>
        <begin position="386"/>
        <end position="409"/>
    </location>
</feature>
<keyword evidence="5 8" id="KW-1133">Transmembrane helix</keyword>
<dbReference type="AlphaFoldDB" id="Q5ARV8"/>
<reference evidence="11" key="2">
    <citation type="journal article" date="2009" name="Fungal Genet. Biol.">
        <title>The 2008 update of the Aspergillus nidulans genome annotation: a community effort.</title>
        <authorList>
            <person name="Wortman J.R."/>
            <person name="Gilsenan J.M."/>
            <person name="Joardar V."/>
            <person name="Deegan J."/>
            <person name="Clutterbuck J."/>
            <person name="Andersen M.R."/>
            <person name="Archer D."/>
            <person name="Bencina M."/>
            <person name="Braus G."/>
            <person name="Coutinho P."/>
            <person name="von Dohren H."/>
            <person name="Doonan J."/>
            <person name="Driessen A.J."/>
            <person name="Durek P."/>
            <person name="Espeso E."/>
            <person name="Fekete E."/>
            <person name="Flipphi M."/>
            <person name="Estrada C.G."/>
            <person name="Geysens S."/>
            <person name="Goldman G."/>
            <person name="de Groot P.W."/>
            <person name="Hansen K."/>
            <person name="Harris S.D."/>
            <person name="Heinekamp T."/>
            <person name="Helmstaedt K."/>
            <person name="Henrissat B."/>
            <person name="Hofmann G."/>
            <person name="Homan T."/>
            <person name="Horio T."/>
            <person name="Horiuchi H."/>
            <person name="James S."/>
            <person name="Jones M."/>
            <person name="Karaffa L."/>
            <person name="Karanyi Z."/>
            <person name="Kato M."/>
            <person name="Keller N."/>
            <person name="Kelly D.E."/>
            <person name="Kiel J.A."/>
            <person name="Kim J.M."/>
            <person name="van der Klei I.J."/>
            <person name="Klis F.M."/>
            <person name="Kovalchuk A."/>
            <person name="Krasevec N."/>
            <person name="Kubicek C.P."/>
            <person name="Liu B."/>
            <person name="Maccabe A."/>
            <person name="Meyer V."/>
            <person name="Mirabito P."/>
            <person name="Miskei M."/>
            <person name="Mos M."/>
            <person name="Mullins J."/>
            <person name="Nelson D.R."/>
            <person name="Nielsen J."/>
            <person name="Oakley B.R."/>
            <person name="Osmani S.A."/>
            <person name="Pakula T."/>
            <person name="Paszewski A."/>
            <person name="Paulsen I."/>
            <person name="Pilsyk S."/>
            <person name="Pocsi I."/>
            <person name="Punt P.J."/>
            <person name="Ram A.F."/>
            <person name="Ren Q."/>
            <person name="Robellet X."/>
            <person name="Robson G."/>
            <person name="Seiboth B."/>
            <person name="van Solingen P."/>
            <person name="Specht T."/>
            <person name="Sun J."/>
            <person name="Taheri-Talesh N."/>
            <person name="Takeshita N."/>
            <person name="Ussery D."/>
            <person name="vanKuyk P.A."/>
            <person name="Visser H."/>
            <person name="van de Vondervoort P.J."/>
            <person name="de Vries R.P."/>
            <person name="Walton J."/>
            <person name="Xiang X."/>
            <person name="Xiong Y."/>
            <person name="Zeng A.P."/>
            <person name="Brandt B.W."/>
            <person name="Cornell M.J."/>
            <person name="van den Hondel C.A."/>
            <person name="Visser J."/>
            <person name="Oliver S.G."/>
            <person name="Turner G."/>
        </authorList>
    </citation>
    <scope>GENOME REANNOTATION</scope>
    <source>
        <strain evidence="11">FGSC A4 / ATCC 38163 / CBS 112.46 / NRRL 194 / M139</strain>
    </source>
</reference>
<dbReference type="PRINTS" id="PR00171">
    <property type="entry name" value="SUGRTRNSPORT"/>
</dbReference>
<evidence type="ECO:0000256" key="7">
    <source>
        <dbReference type="SAM" id="MobiDB-lite"/>
    </source>
</evidence>
<dbReference type="InterPro" id="IPR005828">
    <property type="entry name" value="MFS_sugar_transport-like"/>
</dbReference>
<organism evidence="10 11">
    <name type="scientific">Emericella nidulans (strain FGSC A4 / ATCC 38163 / CBS 112.46 / NRRL 194 / M139)</name>
    <name type="common">Aspergillus nidulans</name>
    <dbReference type="NCBI Taxonomy" id="227321"/>
    <lineage>
        <taxon>Eukaryota</taxon>
        <taxon>Fungi</taxon>
        <taxon>Dikarya</taxon>
        <taxon>Ascomycota</taxon>
        <taxon>Pezizomycotina</taxon>
        <taxon>Eurotiomycetes</taxon>
        <taxon>Eurotiomycetidae</taxon>
        <taxon>Eurotiales</taxon>
        <taxon>Aspergillaceae</taxon>
        <taxon>Aspergillus</taxon>
        <taxon>Aspergillus subgen. Nidulantes</taxon>
    </lineage>
</organism>
<dbReference type="EMBL" id="BN001307">
    <property type="protein sequence ID" value="CBF84541.1"/>
    <property type="molecule type" value="Genomic_DNA"/>
</dbReference>
<dbReference type="SUPFAM" id="SSF103473">
    <property type="entry name" value="MFS general substrate transporter"/>
    <property type="match status" value="1"/>
</dbReference>
<protein>
    <recommendedName>
        <fullName evidence="9">Major facilitator superfamily (MFS) profile domain-containing protein</fullName>
    </recommendedName>
</protein>
<gene>
    <name evidence="10" type="ORF">ANIA_08972</name>
</gene>
<evidence type="ECO:0000256" key="3">
    <source>
        <dbReference type="ARBA" id="ARBA00022448"/>
    </source>
</evidence>
<reference evidence="11" key="1">
    <citation type="journal article" date="2005" name="Nature">
        <title>Sequencing of Aspergillus nidulans and comparative analysis with A. fumigatus and A. oryzae.</title>
        <authorList>
            <person name="Galagan J.E."/>
            <person name="Calvo S.E."/>
            <person name="Cuomo C."/>
            <person name="Ma L.J."/>
            <person name="Wortman J.R."/>
            <person name="Batzoglou S."/>
            <person name="Lee S.I."/>
            <person name="Basturkmen M."/>
            <person name="Spevak C.C."/>
            <person name="Clutterbuck J."/>
            <person name="Kapitonov V."/>
            <person name="Jurka J."/>
            <person name="Scazzocchio C."/>
            <person name="Farman M."/>
            <person name="Butler J."/>
            <person name="Purcell S."/>
            <person name="Harris S."/>
            <person name="Braus G.H."/>
            <person name="Draht O."/>
            <person name="Busch S."/>
            <person name="D'Enfert C."/>
            <person name="Bouchier C."/>
            <person name="Goldman G.H."/>
            <person name="Bell-Pedersen D."/>
            <person name="Griffiths-Jones S."/>
            <person name="Doonan J.H."/>
            <person name="Yu J."/>
            <person name="Vienken K."/>
            <person name="Pain A."/>
            <person name="Freitag M."/>
            <person name="Selker E.U."/>
            <person name="Archer D.B."/>
            <person name="Penalva M.A."/>
            <person name="Oakley B.R."/>
            <person name="Momany M."/>
            <person name="Tanaka T."/>
            <person name="Kumagai T."/>
            <person name="Asai K."/>
            <person name="Machida M."/>
            <person name="Nierman W.C."/>
            <person name="Denning D.W."/>
            <person name="Caddick M."/>
            <person name="Hynes M."/>
            <person name="Paoletti M."/>
            <person name="Fischer R."/>
            <person name="Miller B."/>
            <person name="Dyer P."/>
            <person name="Sachs M.S."/>
            <person name="Osmani S.A."/>
            <person name="Birren B.W."/>
        </authorList>
    </citation>
    <scope>NUCLEOTIDE SEQUENCE [LARGE SCALE GENOMIC DNA]</scope>
    <source>
        <strain evidence="11">FGSC A4 / ATCC 38163 / CBS 112.46 / NRRL 194 / M139</strain>
    </source>
</reference>
<dbReference type="Gene3D" id="1.20.1250.20">
    <property type="entry name" value="MFS general substrate transporter like domains"/>
    <property type="match status" value="1"/>
</dbReference>
<evidence type="ECO:0000259" key="9">
    <source>
        <dbReference type="PROSITE" id="PS50850"/>
    </source>
</evidence>
<dbReference type="RefSeq" id="XP_682241.1">
    <property type="nucleotide sequence ID" value="XM_677149.1"/>
</dbReference>
<dbReference type="PANTHER" id="PTHR48022:SF68">
    <property type="entry name" value="MAJOR FACILITATOR SUPERFAMILY (MFS) PROFILE DOMAIN-CONTAINING PROTEIN-RELATED"/>
    <property type="match status" value="1"/>
</dbReference>
<proteinExistence type="inferred from homology"/>
<evidence type="ECO:0000256" key="6">
    <source>
        <dbReference type="ARBA" id="ARBA00023136"/>
    </source>
</evidence>
<feature type="transmembrane region" description="Helical" evidence="8">
    <location>
        <begin position="356"/>
        <end position="374"/>
    </location>
</feature>
<feature type="transmembrane region" description="Helical" evidence="8">
    <location>
        <begin position="269"/>
        <end position="289"/>
    </location>
</feature>
<dbReference type="FunFam" id="1.20.1250.20:FF:000061">
    <property type="entry name" value="MFS sugar transporter"/>
    <property type="match status" value="1"/>
</dbReference>
<evidence type="ECO:0000256" key="2">
    <source>
        <dbReference type="ARBA" id="ARBA00010992"/>
    </source>
</evidence>
<evidence type="ECO:0000256" key="4">
    <source>
        <dbReference type="ARBA" id="ARBA00022692"/>
    </source>
</evidence>